<feature type="domain" description="F-box" evidence="1">
    <location>
        <begin position="1"/>
        <end position="51"/>
    </location>
</feature>
<dbReference type="EMBL" id="CAJEWN010000021">
    <property type="protein sequence ID" value="CAD2138441.1"/>
    <property type="molecule type" value="Genomic_DNA"/>
</dbReference>
<comment type="caution">
    <text evidence="2">The sequence shown here is derived from an EMBL/GenBank/DDBJ whole genome shotgun (WGS) entry which is preliminary data.</text>
</comment>
<proteinExistence type="predicted"/>
<name>A0A6V7TYF3_MELEN</name>
<accession>A0A6V7TYF3</accession>
<dbReference type="Pfam" id="PF12937">
    <property type="entry name" value="F-box-like"/>
    <property type="match status" value="1"/>
</dbReference>
<organism evidence="2 3">
    <name type="scientific">Meloidogyne enterolobii</name>
    <name type="common">Root-knot nematode worm</name>
    <name type="synonym">Meloidogyne mayaguensis</name>
    <dbReference type="NCBI Taxonomy" id="390850"/>
    <lineage>
        <taxon>Eukaryota</taxon>
        <taxon>Metazoa</taxon>
        <taxon>Ecdysozoa</taxon>
        <taxon>Nematoda</taxon>
        <taxon>Chromadorea</taxon>
        <taxon>Rhabditida</taxon>
        <taxon>Tylenchina</taxon>
        <taxon>Tylenchomorpha</taxon>
        <taxon>Tylenchoidea</taxon>
        <taxon>Meloidogynidae</taxon>
        <taxon>Meloidogyninae</taxon>
        <taxon>Meloidogyne</taxon>
    </lineage>
</organism>
<dbReference type="InterPro" id="IPR036047">
    <property type="entry name" value="F-box-like_dom_sf"/>
</dbReference>
<reference evidence="2 3" key="1">
    <citation type="submission" date="2020-08" db="EMBL/GenBank/DDBJ databases">
        <authorList>
            <person name="Koutsovoulos G."/>
            <person name="Danchin GJ E."/>
        </authorList>
    </citation>
    <scope>NUCLEOTIDE SEQUENCE [LARGE SCALE GENOMIC DNA]</scope>
</reference>
<sequence length="170" mass="20136">MFNSLPTEIKLDIFKCLNFEDLCSIKQTNLYFYNFLNKYEGELAREEFNKILIGDIEKFKEGPHKIIRPNAKDFGCTRCTKCNRNPVLVKPIPLYLSDRCSNKIVICLTKVYNDEEHQIILELPTIIKNKNQMKIVYYYLNKLFKCFFKCGDFEDFIFNPELIQLLFGNS</sequence>
<protein>
    <recommendedName>
        <fullName evidence="1">F-box domain-containing protein</fullName>
    </recommendedName>
</protein>
<dbReference type="SUPFAM" id="SSF81383">
    <property type="entry name" value="F-box domain"/>
    <property type="match status" value="1"/>
</dbReference>
<dbReference type="PROSITE" id="PS50181">
    <property type="entry name" value="FBOX"/>
    <property type="match status" value="1"/>
</dbReference>
<evidence type="ECO:0000313" key="3">
    <source>
        <dbReference type="Proteomes" id="UP000580250"/>
    </source>
</evidence>
<dbReference type="AlphaFoldDB" id="A0A6V7TYF3"/>
<dbReference type="Proteomes" id="UP000580250">
    <property type="component" value="Unassembled WGS sequence"/>
</dbReference>
<evidence type="ECO:0000313" key="2">
    <source>
        <dbReference type="EMBL" id="CAD2138441.1"/>
    </source>
</evidence>
<evidence type="ECO:0000259" key="1">
    <source>
        <dbReference type="PROSITE" id="PS50181"/>
    </source>
</evidence>
<dbReference type="InterPro" id="IPR001810">
    <property type="entry name" value="F-box_dom"/>
</dbReference>
<gene>
    <name evidence="2" type="ORF">MENT_LOCUS5810</name>
</gene>
<dbReference type="CDD" id="cd09917">
    <property type="entry name" value="F-box_SF"/>
    <property type="match status" value="1"/>
</dbReference>